<dbReference type="GO" id="GO:0005634">
    <property type="term" value="C:nucleus"/>
    <property type="evidence" value="ECO:0007669"/>
    <property type="project" value="UniProtKB-SubCell"/>
</dbReference>
<proteinExistence type="predicted"/>
<keyword evidence="13" id="KW-1185">Reference proteome</keyword>
<reference evidence="12" key="3">
    <citation type="submission" date="2025-09" db="UniProtKB">
        <authorList>
            <consortium name="Ensembl"/>
        </authorList>
    </citation>
    <scope>IDENTIFICATION</scope>
</reference>
<dbReference type="SUPFAM" id="SSF53098">
    <property type="entry name" value="Ribonuclease H-like"/>
    <property type="match status" value="1"/>
</dbReference>
<feature type="compositionally biased region" description="Basic and acidic residues" evidence="10">
    <location>
        <begin position="521"/>
        <end position="533"/>
    </location>
</feature>
<comment type="subcellular location">
    <subcellularLocation>
        <location evidence="1">Nucleus</location>
    </subcellularLocation>
</comment>
<keyword evidence="4" id="KW-0862">Zinc</keyword>
<dbReference type="GO" id="GO:0003677">
    <property type="term" value="F:DNA binding"/>
    <property type="evidence" value="ECO:0007669"/>
    <property type="project" value="UniProtKB-KW"/>
</dbReference>
<evidence type="ECO:0000313" key="13">
    <source>
        <dbReference type="Proteomes" id="UP000694680"/>
    </source>
</evidence>
<dbReference type="InterPro" id="IPR008906">
    <property type="entry name" value="HATC_C_dom"/>
</dbReference>
<dbReference type="PROSITE" id="PS50808">
    <property type="entry name" value="ZF_BED"/>
    <property type="match status" value="1"/>
</dbReference>
<keyword evidence="5" id="KW-0805">Transcription regulation</keyword>
<dbReference type="GO" id="GO:0009791">
    <property type="term" value="P:post-embryonic development"/>
    <property type="evidence" value="ECO:0007669"/>
    <property type="project" value="UniProtKB-ARBA"/>
</dbReference>
<dbReference type="PANTHER" id="PTHR46481">
    <property type="entry name" value="ZINC FINGER BED DOMAIN-CONTAINING PROTEIN 4"/>
    <property type="match status" value="1"/>
</dbReference>
<evidence type="ECO:0000259" key="11">
    <source>
        <dbReference type="PROSITE" id="PS50808"/>
    </source>
</evidence>
<accession>A0A8C5GZT5</accession>
<keyword evidence="6" id="KW-0238">DNA-binding</keyword>
<dbReference type="OrthoDB" id="10050977at2759"/>
<reference evidence="12" key="2">
    <citation type="submission" date="2025-08" db="UniProtKB">
        <authorList>
            <consortium name="Ensembl"/>
        </authorList>
    </citation>
    <scope>IDENTIFICATION</scope>
</reference>
<dbReference type="SUPFAM" id="SSF140996">
    <property type="entry name" value="Hermes dimerisation domain"/>
    <property type="match status" value="1"/>
</dbReference>
<dbReference type="GO" id="GO:0046983">
    <property type="term" value="F:protein dimerization activity"/>
    <property type="evidence" value="ECO:0007669"/>
    <property type="project" value="InterPro"/>
</dbReference>
<evidence type="ECO:0000256" key="7">
    <source>
        <dbReference type="ARBA" id="ARBA00023163"/>
    </source>
</evidence>
<evidence type="ECO:0000256" key="3">
    <source>
        <dbReference type="ARBA" id="ARBA00022771"/>
    </source>
</evidence>
<keyword evidence="7" id="KW-0804">Transcription</keyword>
<reference evidence="12" key="1">
    <citation type="submission" date="2020-06" db="EMBL/GenBank/DDBJ databases">
        <authorList>
            <consortium name="Wellcome Sanger Institute Data Sharing"/>
        </authorList>
    </citation>
    <scope>NUCLEOTIDE SEQUENCE [LARGE SCALE GENOMIC DNA]</scope>
</reference>
<dbReference type="GeneID" id="114470663"/>
<evidence type="ECO:0000256" key="2">
    <source>
        <dbReference type="ARBA" id="ARBA00022723"/>
    </source>
</evidence>
<dbReference type="RefSeq" id="XP_028314785.1">
    <property type="nucleotide sequence ID" value="XM_028458984.1"/>
</dbReference>
<evidence type="ECO:0000256" key="8">
    <source>
        <dbReference type="ARBA" id="ARBA00023242"/>
    </source>
</evidence>
<dbReference type="InterPro" id="IPR036236">
    <property type="entry name" value="Znf_C2H2_sf"/>
</dbReference>
<dbReference type="AlphaFoldDB" id="A0A8C5GZT5"/>
<evidence type="ECO:0000256" key="4">
    <source>
        <dbReference type="ARBA" id="ARBA00022833"/>
    </source>
</evidence>
<dbReference type="GO" id="GO:0008270">
    <property type="term" value="F:zinc ion binding"/>
    <property type="evidence" value="ECO:0007669"/>
    <property type="project" value="UniProtKB-KW"/>
</dbReference>
<gene>
    <name evidence="12" type="primary">LOC114470663</name>
</gene>
<dbReference type="Ensembl" id="ENSGWIT00000040905.1">
    <property type="protein sequence ID" value="ENSGWIP00000037552.1"/>
    <property type="gene ID" value="ENSGWIG00000019316.1"/>
</dbReference>
<dbReference type="SMART" id="SM00614">
    <property type="entry name" value="ZnF_BED"/>
    <property type="match status" value="1"/>
</dbReference>
<evidence type="ECO:0000313" key="12">
    <source>
        <dbReference type="Ensembl" id="ENSGWIP00000037552.1"/>
    </source>
</evidence>
<keyword evidence="2" id="KW-0479">Metal-binding</keyword>
<dbReference type="InterPro" id="IPR003656">
    <property type="entry name" value="Znf_BED"/>
</dbReference>
<dbReference type="Proteomes" id="UP000694680">
    <property type="component" value="Chromosome 10"/>
</dbReference>
<evidence type="ECO:0000256" key="1">
    <source>
        <dbReference type="ARBA" id="ARBA00004123"/>
    </source>
</evidence>
<sequence>MASRQNQSKAWLYFSRKDYIGATCNTCKAYISTKGGTTSNMLKHLLTRHAINLRKCTVFDTLLGDGESHPWRSRSGANISASSALHVEDEDDDRQSNASSGTGYNGAEATVGSCRAPLASPLATPFIKAGTMKLTEARIDECHRAVTRFVVKGLHPLATVDAPEFREMIKTVNSKYHAPNRDALTNRLIPAWYGVEKSNLISDLKHVSKAAITADGWTSSSQDHYLTVTLHYVREGQKKDKVLKTMAVYESQTGTAVAEEMEGILEEFGVKEKVVAATVDDVAVKKLDIIKFPCFAHTLNLGAQRLYNCSTISKWTARVRSVIVWMRRSRMAKVVLKEKQQLFGLPQHMLLLDVRTRWNSLFLMIERFSEQFPAIQAAAIDPRLRKPMEKDKLDKISNQDLRKAEEFVLLMRMLYTSTLAVSSEKSPTCGQILPILLKLRKHYTKQADDSAFTRSIKENILNDLSNCYQDANIQAFLEEATVLDPRFKSNVDNTDIWDRVSAAAVAANTPAAAAEELSEWGETRRQAEKTVKVEEEDDYTPPMKQKKTALEELFEEEDSELLSVLQKPPVSIIQKVNQEVQLYRSLPPIPTKDSATLWWWMKRDTLPMMSALAEKYLCVQASSTPSERVFSTAGDTLSLERSRILPEKANMLIFLHKNT</sequence>
<keyword evidence="3 9" id="KW-0863">Zinc-finger</keyword>
<name>A0A8C5GZT5_GOUWI</name>
<evidence type="ECO:0000256" key="6">
    <source>
        <dbReference type="ARBA" id="ARBA00023125"/>
    </source>
</evidence>
<dbReference type="InterPro" id="IPR052035">
    <property type="entry name" value="ZnF_BED_domain_contain"/>
</dbReference>
<evidence type="ECO:0000256" key="9">
    <source>
        <dbReference type="PROSITE-ProRule" id="PRU00027"/>
    </source>
</evidence>
<dbReference type="InterPro" id="IPR012337">
    <property type="entry name" value="RNaseH-like_sf"/>
</dbReference>
<feature type="domain" description="BED-type" evidence="11">
    <location>
        <begin position="5"/>
        <end position="56"/>
    </location>
</feature>
<dbReference type="SUPFAM" id="SSF57667">
    <property type="entry name" value="beta-beta-alpha zinc fingers"/>
    <property type="match status" value="1"/>
</dbReference>
<evidence type="ECO:0000256" key="10">
    <source>
        <dbReference type="SAM" id="MobiDB-lite"/>
    </source>
</evidence>
<feature type="region of interest" description="Disordered" evidence="10">
    <location>
        <begin position="85"/>
        <end position="104"/>
    </location>
</feature>
<keyword evidence="8" id="KW-0539">Nucleus</keyword>
<feature type="region of interest" description="Disordered" evidence="10">
    <location>
        <begin position="518"/>
        <end position="544"/>
    </location>
</feature>
<evidence type="ECO:0000256" key="5">
    <source>
        <dbReference type="ARBA" id="ARBA00023015"/>
    </source>
</evidence>
<organism evidence="12 13">
    <name type="scientific">Gouania willdenowi</name>
    <name type="common">Blunt-snouted clingfish</name>
    <name type="synonym">Lepadogaster willdenowi</name>
    <dbReference type="NCBI Taxonomy" id="441366"/>
    <lineage>
        <taxon>Eukaryota</taxon>
        <taxon>Metazoa</taxon>
        <taxon>Chordata</taxon>
        <taxon>Craniata</taxon>
        <taxon>Vertebrata</taxon>
        <taxon>Euteleostomi</taxon>
        <taxon>Actinopterygii</taxon>
        <taxon>Neopterygii</taxon>
        <taxon>Teleostei</taxon>
        <taxon>Neoteleostei</taxon>
        <taxon>Acanthomorphata</taxon>
        <taxon>Ovalentaria</taxon>
        <taxon>Blenniimorphae</taxon>
        <taxon>Blenniiformes</taxon>
        <taxon>Gobiesocoidei</taxon>
        <taxon>Gobiesocidae</taxon>
        <taxon>Gobiesocinae</taxon>
        <taxon>Gouania</taxon>
    </lineage>
</organism>
<protein>
    <submittedName>
        <fullName evidence="12">Zinc finger BED domain-containing protein 4-like</fullName>
    </submittedName>
</protein>
<dbReference type="Pfam" id="PF05699">
    <property type="entry name" value="Dimer_Tnp_hAT"/>
    <property type="match status" value="1"/>
</dbReference>
<dbReference type="PANTHER" id="PTHR46481:SF10">
    <property type="entry name" value="ZINC FINGER BED DOMAIN-CONTAINING PROTEIN 39"/>
    <property type="match status" value="1"/>
</dbReference>
<dbReference type="Pfam" id="PF02892">
    <property type="entry name" value="zf-BED"/>
    <property type="match status" value="1"/>
</dbReference>